<dbReference type="PANTHER" id="PTHR37460:SF1">
    <property type="entry name" value="ENDONUCLEASE III"/>
    <property type="match status" value="1"/>
</dbReference>
<evidence type="ECO:0008006" key="3">
    <source>
        <dbReference type="Google" id="ProtNLM"/>
    </source>
</evidence>
<dbReference type="Pfam" id="PF01986">
    <property type="entry name" value="DUF123"/>
    <property type="match status" value="1"/>
</dbReference>
<keyword evidence="2" id="KW-1185">Reference proteome</keyword>
<dbReference type="EMBL" id="CP002101">
    <property type="protein sequence ID" value="AEH60859.1"/>
    <property type="molecule type" value="Genomic_DNA"/>
</dbReference>
<proteinExistence type="predicted"/>
<reference evidence="1 2" key="1">
    <citation type="submission" date="2010-07" db="EMBL/GenBank/DDBJ databases">
        <title>The complete genome of Methanosalsum zhilinae DSM 4017.</title>
        <authorList>
            <consortium name="US DOE Joint Genome Institute (JGI-PGF)"/>
            <person name="Lucas S."/>
            <person name="Copeland A."/>
            <person name="Lapidus A."/>
            <person name="Glavina del Rio T."/>
            <person name="Dalin E."/>
            <person name="Tice H."/>
            <person name="Bruce D."/>
            <person name="Goodwin L."/>
            <person name="Pitluck S."/>
            <person name="Kyrpides N."/>
            <person name="Mavromatis K."/>
            <person name="Ovchinnikova G."/>
            <person name="Daligault H."/>
            <person name="Detter J.C."/>
            <person name="Han C."/>
            <person name="Tapia R."/>
            <person name="Larimer F."/>
            <person name="Land M."/>
            <person name="Hauser L."/>
            <person name="Markowitz V."/>
            <person name="Cheng J.-F."/>
            <person name="Hugenholtz P."/>
            <person name="Woyke T."/>
            <person name="Wu D."/>
            <person name="Spring S."/>
            <person name="Schueler E."/>
            <person name="Brambilla E."/>
            <person name="Klenk H.-P."/>
            <person name="Eisen J.A."/>
        </authorList>
    </citation>
    <scope>NUCLEOTIDE SEQUENCE [LARGE SCALE GENOMIC DNA]</scope>
    <source>
        <strain evidence="2">DSM 4017 / NBRC 107636 / OCM 62 / WeN5</strain>
    </source>
</reference>
<dbReference type="HOGENOM" id="CLU_115699_0_1_2"/>
<dbReference type="AlphaFoldDB" id="F7XLN6"/>
<gene>
    <name evidence="1" type="ordered locus">Mzhil_1002</name>
</gene>
<dbReference type="GeneID" id="10822625"/>
<dbReference type="KEGG" id="mzh:Mzhil_1002"/>
<dbReference type="Proteomes" id="UP000006622">
    <property type="component" value="Chromosome"/>
</dbReference>
<dbReference type="OrthoDB" id="17296at2157"/>
<evidence type="ECO:0000313" key="2">
    <source>
        <dbReference type="Proteomes" id="UP000006622"/>
    </source>
</evidence>
<evidence type="ECO:0000313" key="1">
    <source>
        <dbReference type="EMBL" id="AEH60859.1"/>
    </source>
</evidence>
<dbReference type="STRING" id="679901.Mzhil_1002"/>
<dbReference type="CDD" id="cd10441">
    <property type="entry name" value="GIY-YIG_COG1833"/>
    <property type="match status" value="1"/>
</dbReference>
<sequence length="149" mass="17123">MREKGSYFLIFQNKECTIDVGSLGSIKFSKGYHVYVGSALGNGGLKRVIRHINLHEKKDRSSKWHIDYLLLNPHFNLIFAVCIFTNKRIECLLAENMDQKSIKGFGCTDCICDSHLFFSAENPCFDIKNLLHHLDLTKYQFNEVGFSPE</sequence>
<organism evidence="1 2">
    <name type="scientific">Methanosalsum zhilinae (strain DSM 4017 / NBRC 107636 / OCM 62 / WeN5)</name>
    <name type="common">Methanohalophilus zhilinae</name>
    <dbReference type="NCBI Taxonomy" id="679901"/>
    <lineage>
        <taxon>Archaea</taxon>
        <taxon>Methanobacteriati</taxon>
        <taxon>Methanobacteriota</taxon>
        <taxon>Stenosarchaea group</taxon>
        <taxon>Methanomicrobia</taxon>
        <taxon>Methanosarcinales</taxon>
        <taxon>Methanosarcinaceae</taxon>
        <taxon>Methanosalsum</taxon>
    </lineage>
</organism>
<dbReference type="PANTHER" id="PTHR37460">
    <property type="entry name" value="ENDONUCLEASE III"/>
    <property type="match status" value="1"/>
</dbReference>
<protein>
    <recommendedName>
        <fullName evidence="3">GIY-YIG domain-containing protein</fullName>
    </recommendedName>
</protein>
<name>F7XLN6_METZD</name>
<accession>F7XLN6</accession>
<dbReference type="InterPro" id="IPR002837">
    <property type="entry name" value="DUF123"/>
</dbReference>
<dbReference type="RefSeq" id="WP_013898297.1">
    <property type="nucleotide sequence ID" value="NC_015676.1"/>
</dbReference>